<dbReference type="EMBL" id="AP026867">
    <property type="protein sequence ID" value="BDS10077.1"/>
    <property type="molecule type" value="Genomic_DNA"/>
</dbReference>
<accession>A0A916DR20</accession>
<reference evidence="1" key="1">
    <citation type="submission" date="2022-09" db="EMBL/GenBank/DDBJ databases">
        <title>Aureispira anguillicida sp. nov., isolated from Leptocephalus of Japanese eel Anguilla japonica.</title>
        <authorList>
            <person name="Yuasa K."/>
            <person name="Mekata T."/>
            <person name="Ikunari K."/>
        </authorList>
    </citation>
    <scope>NUCLEOTIDE SEQUENCE</scope>
    <source>
        <strain evidence="1">EL160426</strain>
    </source>
</reference>
<organism evidence="1 2">
    <name type="scientific">Aureispira anguillae</name>
    <dbReference type="NCBI Taxonomy" id="2864201"/>
    <lineage>
        <taxon>Bacteria</taxon>
        <taxon>Pseudomonadati</taxon>
        <taxon>Bacteroidota</taxon>
        <taxon>Saprospiria</taxon>
        <taxon>Saprospirales</taxon>
        <taxon>Saprospiraceae</taxon>
        <taxon>Aureispira</taxon>
    </lineage>
</organism>
<proteinExistence type="predicted"/>
<dbReference type="KEGG" id="aup:AsAng_0007830"/>
<evidence type="ECO:0000313" key="2">
    <source>
        <dbReference type="Proteomes" id="UP001060919"/>
    </source>
</evidence>
<name>A0A916DR20_9BACT</name>
<dbReference type="Proteomes" id="UP001060919">
    <property type="component" value="Chromosome"/>
</dbReference>
<protein>
    <submittedName>
        <fullName evidence="1">Uncharacterized protein</fullName>
    </submittedName>
</protein>
<dbReference type="AlphaFoldDB" id="A0A916DR20"/>
<evidence type="ECO:0000313" key="1">
    <source>
        <dbReference type="EMBL" id="BDS10077.1"/>
    </source>
</evidence>
<keyword evidence="2" id="KW-1185">Reference proteome</keyword>
<sequence length="144" mass="16050">MMSPNKLILNFKLKIMRLLTSVFALILLMSYSVVGQDLGVAPSMGAPNATKAEDIAIKLDKTTGKIELFNLQQNVAITQEYELDHLELEIFDSNGEYAGSLELKDFLIPQNEVDQSEKVKVANIRFKHTASGEELTLSNVDFTK</sequence>
<gene>
    <name evidence="1" type="ORF">AsAng_0007830</name>
</gene>